<evidence type="ECO:0008006" key="8">
    <source>
        <dbReference type="Google" id="ProtNLM"/>
    </source>
</evidence>
<evidence type="ECO:0000313" key="6">
    <source>
        <dbReference type="EMBL" id="QKX64128.1"/>
    </source>
</evidence>
<dbReference type="InterPro" id="IPR057982">
    <property type="entry name" value="TPR_NAA35"/>
</dbReference>
<comment type="subcellular location">
    <subcellularLocation>
        <location evidence="1">Cytoplasm</location>
    </subcellularLocation>
</comment>
<name>A0A7H8RDR2_TALRU</name>
<dbReference type="RefSeq" id="XP_035350302.1">
    <property type="nucleotide sequence ID" value="XM_035494409.1"/>
</dbReference>
<dbReference type="Pfam" id="PF25789">
    <property type="entry name" value="TPR_NAA35"/>
    <property type="match status" value="1"/>
</dbReference>
<evidence type="ECO:0000256" key="1">
    <source>
        <dbReference type="ARBA" id="ARBA00004496"/>
    </source>
</evidence>
<keyword evidence="7" id="KW-1185">Reference proteome</keyword>
<dbReference type="GeneID" id="55998779"/>
<organism evidence="6 7">
    <name type="scientific">Talaromyces rugulosus</name>
    <name type="common">Penicillium rugulosum</name>
    <dbReference type="NCBI Taxonomy" id="121627"/>
    <lineage>
        <taxon>Eukaryota</taxon>
        <taxon>Fungi</taxon>
        <taxon>Dikarya</taxon>
        <taxon>Ascomycota</taxon>
        <taxon>Pezizomycotina</taxon>
        <taxon>Eurotiomycetes</taxon>
        <taxon>Eurotiomycetidae</taxon>
        <taxon>Eurotiales</taxon>
        <taxon>Trichocomaceae</taxon>
        <taxon>Talaromyces</taxon>
        <taxon>Talaromyces sect. Islandici</taxon>
    </lineage>
</organism>
<dbReference type="AlphaFoldDB" id="A0A7H8RDR2"/>
<evidence type="ECO:0000313" key="7">
    <source>
        <dbReference type="Proteomes" id="UP000509510"/>
    </source>
</evidence>
<keyword evidence="3" id="KW-0963">Cytoplasm</keyword>
<dbReference type="Proteomes" id="UP000509510">
    <property type="component" value="Chromosome VI"/>
</dbReference>
<dbReference type="EMBL" id="CP055903">
    <property type="protein sequence ID" value="QKX64128.1"/>
    <property type="molecule type" value="Genomic_DNA"/>
</dbReference>
<dbReference type="KEGG" id="trg:TRUGW13939_11301"/>
<gene>
    <name evidence="6" type="ORF">TRUGW13939_11301</name>
</gene>
<evidence type="ECO:0000259" key="4">
    <source>
        <dbReference type="Pfam" id="PF04112"/>
    </source>
</evidence>
<dbReference type="PANTHER" id="PTHR21373">
    <property type="entry name" value="GLUCOSE REPRESSIBLE PROTEIN MAK10"/>
    <property type="match status" value="1"/>
</dbReference>
<protein>
    <recommendedName>
        <fullName evidence="8">Amino-acid N-acetyltransferase subunit Mak10</fullName>
    </recommendedName>
</protein>
<dbReference type="InterPro" id="IPR007244">
    <property type="entry name" value="Naa35_N"/>
</dbReference>
<dbReference type="GO" id="GO:0031417">
    <property type="term" value="C:NatC complex"/>
    <property type="evidence" value="ECO:0007669"/>
    <property type="project" value="InterPro"/>
</dbReference>
<dbReference type="PANTHER" id="PTHR21373:SF0">
    <property type="entry name" value="N-ALPHA-ACETYLTRANSFERASE 35, NATC AUXILIARY SUBUNIT"/>
    <property type="match status" value="1"/>
</dbReference>
<dbReference type="OrthoDB" id="269405at2759"/>
<accession>A0A7H8RDR2</accession>
<comment type="similarity">
    <text evidence="2">Belongs to the MAK10 family.</text>
</comment>
<proteinExistence type="inferred from homology"/>
<feature type="domain" description="NAA35-like N-terminal" evidence="4">
    <location>
        <begin position="38"/>
        <end position="185"/>
    </location>
</feature>
<reference evidence="7" key="1">
    <citation type="submission" date="2020-06" db="EMBL/GenBank/DDBJ databases">
        <title>A chromosome-scale genome assembly of Talaromyces rugulosus W13939.</title>
        <authorList>
            <person name="Wang B."/>
            <person name="Guo L."/>
            <person name="Ye K."/>
            <person name="Wang L."/>
        </authorList>
    </citation>
    <scope>NUCLEOTIDE SEQUENCE [LARGE SCALE GENOMIC DNA]</scope>
    <source>
        <strain evidence="7">W13939</strain>
    </source>
</reference>
<evidence type="ECO:0000259" key="5">
    <source>
        <dbReference type="Pfam" id="PF25789"/>
    </source>
</evidence>
<dbReference type="Pfam" id="PF04112">
    <property type="entry name" value="Mak10"/>
    <property type="match status" value="1"/>
</dbReference>
<sequence>MLPNNQLRVPPPRPASQRMVTQDITDIFVNAASKLNQGELVKDETFTLFEAVGALEIMDSKMDSGYLGPGENHAQALDYDYDVMRELQPEEVIGLMDQLLCHEVAWHMGHPLSQTLFTSIYLDKLLWPAPRSFDEYSFYRGDAKSQLEKEKQSPLTHLVLRAYCLGLVKACDLVHKRVTHEYYYEVGPCTSISRGKDVSDAAQEEDFFPQLYNRSILTEHEIDPVQKIIQRAIQFLEEDSSGLEQNIKDALTNRLRFRNHFLEALDEEQLANDVPDKLPFTACLSLLGPIESSVSLGKPIEDAFTLKIQRKLASTVPPRPMVTISIDSAMTHLKRLCQDAIDMHELLDYSGSDDLRVSLWTLASRKPQPSIYTRCRLQALLVNNMKVLGSTSVKSLLYDELADLVLPSSMILRAENEEIEVPTDPRFQIHQSMEDFLVRIAESFMNTFRTSCLNRSRVRRALCHSIIDWDNIQIEAEKLDEQLQQLTNEVPLTFDNGEPAYSYPLGSWAYHEKLKQIRHIIQLGFELAIYAPEELAGMYWYLAEICFQHRRHIDRIRAFVLAGMRRSDTDKEFERTITVLNRHTTWLVATETFALALHALYVFFERQGVLPHAASKNSYSSSRLRYELRMKPFLSISLPELLPFDKYETMVALEGDSDAQTLERASNAIGEARKAWEKVLASGPFLGSRDADKTIHRPAIESEWQRNTKDSYRSCIGASVAIQKASNLLKTKKSAKTAGASSLLPIKVDIPDVDTPQRWHDWWAVPRISEAESG</sequence>
<dbReference type="InterPro" id="IPR057983">
    <property type="entry name" value="NAA35-like_N"/>
</dbReference>
<feature type="domain" description="NAA35-like TPR repeats" evidence="5">
    <location>
        <begin position="366"/>
        <end position="734"/>
    </location>
</feature>
<evidence type="ECO:0000256" key="3">
    <source>
        <dbReference type="ARBA" id="ARBA00022490"/>
    </source>
</evidence>
<evidence type="ECO:0000256" key="2">
    <source>
        <dbReference type="ARBA" id="ARBA00006289"/>
    </source>
</evidence>